<protein>
    <recommendedName>
        <fullName evidence="1">Microcystinase C</fullName>
        <shortName evidence="1">MlrC</shortName>
    </recommendedName>
</protein>
<accession>A0A2U2DNX6</accession>
<evidence type="ECO:0000259" key="3">
    <source>
        <dbReference type="Pfam" id="PF07364"/>
    </source>
</evidence>
<dbReference type="GO" id="GO:0006508">
    <property type="term" value="P:proteolysis"/>
    <property type="evidence" value="ECO:0007669"/>
    <property type="project" value="UniProtKB-KW"/>
</dbReference>
<dbReference type="Pfam" id="PF07364">
    <property type="entry name" value="DUF1485"/>
    <property type="match status" value="1"/>
</dbReference>
<dbReference type="EMBL" id="QFBC01000008">
    <property type="protein sequence ID" value="PWE54939.1"/>
    <property type="molecule type" value="Genomic_DNA"/>
</dbReference>
<dbReference type="GO" id="GO:0008237">
    <property type="term" value="F:metallopeptidase activity"/>
    <property type="evidence" value="ECO:0007669"/>
    <property type="project" value="UniProtKB-KW"/>
</dbReference>
<dbReference type="RefSeq" id="WP_109459739.1">
    <property type="nucleotide sequence ID" value="NZ_QFBC01000008.1"/>
</dbReference>
<sequence length="504" mass="53556">MSFRVLTAEFVHESNTFKKGSTDLDAFRRETLDLGDVATGRFGDVNAEIAGFLDAGREAGWTIRHVVSAHATPGARVSRAAFDHIAGLICDAAREEGGGLDGILLGLHGAMVPDFCEDGEGELLSRLRAIVGPELPIAVTLDLHAIATPAMIRQAQIFVSYKTYPHIDMRETGRHAGRLLDAAMRGATQPATYRAHRPILEEANSGRTDVPETASLYDRAKAHEAEAGILAVSINASFAEADVAEAGPTVLVTHDTHVAGAADRARMIAEDIADTIWKQRDSVFNTFLTPAAAARRAMEFDASSGPLVIADYADNPGAGAYGDATALLAALLEAGVSGGGFAPIIDPEAARFLHNHKVGDSVTLQLGGKVDPVFGGGPLTLTGTIEHLADGVYTGDGPILGGITHTFGPTAVFRTGGIDILVVSIPGQMLDLQQLRTFNIEPTALKFLVLKSMQHFRAAFEPLAGEVIVCDSGALATPRAQLRPYNRVKRPIWPLDKTGFEFDR</sequence>
<organism evidence="4 5">
    <name type="scientific">Metarhizobium album</name>
    <dbReference type="NCBI Taxonomy" id="2182425"/>
    <lineage>
        <taxon>Bacteria</taxon>
        <taxon>Pseudomonadati</taxon>
        <taxon>Pseudomonadota</taxon>
        <taxon>Alphaproteobacteria</taxon>
        <taxon>Hyphomicrobiales</taxon>
        <taxon>Rhizobiaceae</taxon>
        <taxon>Metarhizobium</taxon>
    </lineage>
</organism>
<dbReference type="GO" id="GO:0046872">
    <property type="term" value="F:metal ion binding"/>
    <property type="evidence" value="ECO:0007669"/>
    <property type="project" value="UniProtKB-KW"/>
</dbReference>
<comment type="similarity">
    <text evidence="1">Belongs to the peptidase M81 family.</text>
</comment>
<reference evidence="4 5" key="1">
    <citation type="submission" date="2018-05" db="EMBL/GenBank/DDBJ databases">
        <title>The draft genome of strain NS-104.</title>
        <authorList>
            <person name="Hang P."/>
            <person name="Jiang J."/>
        </authorList>
    </citation>
    <scope>NUCLEOTIDE SEQUENCE [LARGE SCALE GENOMIC DNA]</scope>
    <source>
        <strain evidence="4 5">NS-104</strain>
    </source>
</reference>
<gene>
    <name evidence="4" type="ORF">DEM27_18565</name>
</gene>
<keyword evidence="1" id="KW-0378">Hydrolase</keyword>
<feature type="domain" description="Microcystin LR degradation protein MlrC N-terminal" evidence="3">
    <location>
        <begin position="4"/>
        <end position="298"/>
    </location>
</feature>
<comment type="function">
    <text evidence="1">Involved in peptidolytic degradation of cyclic heptapeptide hepatotoxin microcystin (MC).</text>
</comment>
<comment type="caution">
    <text evidence="4">The sequence shown here is derived from an EMBL/GenBank/DDBJ whole genome shotgun (WGS) entry which is preliminary data.</text>
</comment>
<dbReference type="InterPro" id="IPR010799">
    <property type="entry name" value="MlrC_C"/>
</dbReference>
<evidence type="ECO:0000256" key="1">
    <source>
        <dbReference type="PIRNR" id="PIRNR012702"/>
    </source>
</evidence>
<dbReference type="Pfam" id="PF07171">
    <property type="entry name" value="MlrC_C"/>
    <property type="match status" value="1"/>
</dbReference>
<feature type="domain" description="Microcystin LR degradation protein MlrC C-terminal" evidence="2">
    <location>
        <begin position="309"/>
        <end position="487"/>
    </location>
</feature>
<keyword evidence="1" id="KW-0482">Metalloprotease</keyword>
<dbReference type="InterPro" id="IPR015995">
    <property type="entry name" value="MlrC_N"/>
</dbReference>
<dbReference type="OrthoDB" id="9782658at2"/>
<dbReference type="PIRSF" id="PIRSF012702">
    <property type="entry name" value="UCP012702"/>
    <property type="match status" value="1"/>
</dbReference>
<keyword evidence="1" id="KW-0645">Protease</keyword>
<evidence type="ECO:0000259" key="2">
    <source>
        <dbReference type="Pfam" id="PF07171"/>
    </source>
</evidence>
<dbReference type="AlphaFoldDB" id="A0A2U2DNX6"/>
<keyword evidence="1" id="KW-0479">Metal-binding</keyword>
<evidence type="ECO:0000313" key="5">
    <source>
        <dbReference type="Proteomes" id="UP000245252"/>
    </source>
</evidence>
<dbReference type="Proteomes" id="UP000245252">
    <property type="component" value="Unassembled WGS sequence"/>
</dbReference>
<dbReference type="InterPro" id="IPR009197">
    <property type="entry name" value="MlrC"/>
</dbReference>
<comment type="cofactor">
    <cofactor evidence="1">
        <name>Zn(2+)</name>
        <dbReference type="ChEBI" id="CHEBI:29105"/>
    </cofactor>
    <text evidence="1">Binds 1 zinc ion per subunit.</text>
</comment>
<keyword evidence="5" id="KW-1185">Reference proteome</keyword>
<proteinExistence type="inferred from homology"/>
<name>A0A2U2DNX6_9HYPH</name>
<evidence type="ECO:0000313" key="4">
    <source>
        <dbReference type="EMBL" id="PWE54939.1"/>
    </source>
</evidence>